<evidence type="ECO:0000256" key="3">
    <source>
        <dbReference type="PROSITE-ProRule" id="PRU00266"/>
    </source>
</evidence>
<evidence type="ECO:0000313" key="7">
    <source>
        <dbReference type="Proteomes" id="UP001341840"/>
    </source>
</evidence>
<protein>
    <recommendedName>
        <fullName evidence="5">DRBM domain-containing protein</fullName>
    </recommendedName>
</protein>
<dbReference type="InterPro" id="IPR044450">
    <property type="entry name" value="AtDRB-like_DSRM_1"/>
</dbReference>
<reference evidence="6 7" key="1">
    <citation type="journal article" date="2023" name="Plants (Basel)">
        <title>Bridging the Gap: Combining Genomics and Transcriptomics Approaches to Understand Stylosanthes scabra, an Orphan Legume from the Brazilian Caatinga.</title>
        <authorList>
            <person name="Ferreira-Neto J.R.C."/>
            <person name="da Silva M.D."/>
            <person name="Binneck E."/>
            <person name="de Melo N.F."/>
            <person name="da Silva R.H."/>
            <person name="de Melo A.L.T.M."/>
            <person name="Pandolfi V."/>
            <person name="Bustamante F.O."/>
            <person name="Brasileiro-Vidal A.C."/>
            <person name="Benko-Iseppon A.M."/>
        </authorList>
    </citation>
    <scope>NUCLEOTIDE SEQUENCE [LARGE SCALE GENOMIC DNA]</scope>
    <source>
        <tissue evidence="6">Leaves</tissue>
    </source>
</reference>
<feature type="region of interest" description="Disordered" evidence="4">
    <location>
        <begin position="483"/>
        <end position="524"/>
    </location>
</feature>
<dbReference type="SMART" id="SM00358">
    <property type="entry name" value="DSRM"/>
    <property type="match status" value="2"/>
</dbReference>
<dbReference type="CDD" id="cd19908">
    <property type="entry name" value="DSRM_AtDRB-like_rpt2"/>
    <property type="match status" value="1"/>
</dbReference>
<evidence type="ECO:0000313" key="6">
    <source>
        <dbReference type="EMBL" id="MED6120776.1"/>
    </source>
</evidence>
<evidence type="ECO:0000259" key="5">
    <source>
        <dbReference type="PROSITE" id="PS50137"/>
    </source>
</evidence>
<feature type="region of interest" description="Disordered" evidence="4">
    <location>
        <begin position="410"/>
        <end position="450"/>
    </location>
</feature>
<proteinExistence type="predicted"/>
<evidence type="ECO:0000256" key="1">
    <source>
        <dbReference type="ARBA" id="ARBA00022737"/>
    </source>
</evidence>
<dbReference type="PROSITE" id="PS50137">
    <property type="entry name" value="DS_RBD"/>
    <property type="match status" value="2"/>
</dbReference>
<name>A0ABU6R9W8_9FABA</name>
<dbReference type="EMBL" id="JASCZI010030294">
    <property type="protein sequence ID" value="MED6120776.1"/>
    <property type="molecule type" value="Genomic_DNA"/>
</dbReference>
<feature type="compositionally biased region" description="Basic and acidic residues" evidence="4">
    <location>
        <begin position="492"/>
        <end position="517"/>
    </location>
</feature>
<gene>
    <name evidence="6" type="ORF">PIB30_024212</name>
</gene>
<dbReference type="InterPro" id="IPR014720">
    <property type="entry name" value="dsRBD_dom"/>
</dbReference>
<feature type="region of interest" description="Disordered" evidence="4">
    <location>
        <begin position="337"/>
        <end position="388"/>
    </location>
</feature>
<dbReference type="PANTHER" id="PTHR46031:SF32">
    <property type="entry name" value="DOUBLE-STRANDED RNA-BINDING MOTIF PROTEIN"/>
    <property type="match status" value="1"/>
</dbReference>
<keyword evidence="1" id="KW-0677">Repeat</keyword>
<dbReference type="Gene3D" id="3.30.160.20">
    <property type="match status" value="2"/>
</dbReference>
<dbReference type="InterPro" id="IPR044451">
    <property type="entry name" value="AtDRB-like_DSRM_2"/>
</dbReference>
<keyword evidence="7" id="KW-1185">Reference proteome</keyword>
<accession>A0ABU6R9W8</accession>
<dbReference type="Pfam" id="PF00035">
    <property type="entry name" value="dsrm"/>
    <property type="match status" value="2"/>
</dbReference>
<sequence>MYKNRLQELAQRSCFNLPAYSCIREGPDHAPRFKATVNFNGETYESPTFCSTLRQAEHAAAEVALNTLAKRGPSRALAARVLDETGVYKNLLQETAHRAGLNLPVYTTIRSGPGHVPSFSCTVEIAGMYFVGDPARTKKQAQKNAAMAAWSSLRKLSERHLSSSASSSSPSGSKGSEEQEQVVIARVLATLHPSESRNLLGIDKQPTWQKSTTTSLMSTQPIPVMYPMQWQHCGISAFSPEAALYHFWQQEQIVQQQNCLLALTIQQSIPSAPPIYPIMQSVIQPEHCVYFPARELASVHVGPKFPIPTSRPSFYLSNQIVPELCRGRSTVTIREIQEEKAEDPPACDSSSEARVLTLPSDDERLKHGGSGRSGNAELGGEQNGNSEWISHRSMGTVHSPVNVDNSYLRAHSEASSNRSFRPPATASSMVRTMGPTSSTGFRPQHREVPQASRMRTGVPAGMLRGTTPRFMVPPVRIRSVVPVCSAPPPRKSIAEDSRIKETDDLKLQDQEVSRTKSDLGNLRI</sequence>
<evidence type="ECO:0000256" key="2">
    <source>
        <dbReference type="ARBA" id="ARBA00022884"/>
    </source>
</evidence>
<dbReference type="PANTHER" id="PTHR46031">
    <property type="match status" value="1"/>
</dbReference>
<dbReference type="CDD" id="cd19907">
    <property type="entry name" value="DSRM_AtDRB-like_rpt1"/>
    <property type="match status" value="1"/>
</dbReference>
<feature type="compositionally biased region" description="Polar residues" evidence="4">
    <location>
        <begin position="413"/>
        <end position="441"/>
    </location>
</feature>
<comment type="caution">
    <text evidence="6">The sequence shown here is derived from an EMBL/GenBank/DDBJ whole genome shotgun (WGS) entry which is preliminary data.</text>
</comment>
<dbReference type="SUPFAM" id="SSF54768">
    <property type="entry name" value="dsRNA-binding domain-like"/>
    <property type="match status" value="2"/>
</dbReference>
<keyword evidence="2 3" id="KW-0694">RNA-binding</keyword>
<dbReference type="Proteomes" id="UP001341840">
    <property type="component" value="Unassembled WGS sequence"/>
</dbReference>
<evidence type="ECO:0000256" key="4">
    <source>
        <dbReference type="SAM" id="MobiDB-lite"/>
    </source>
</evidence>
<organism evidence="6 7">
    <name type="scientific">Stylosanthes scabra</name>
    <dbReference type="NCBI Taxonomy" id="79078"/>
    <lineage>
        <taxon>Eukaryota</taxon>
        <taxon>Viridiplantae</taxon>
        <taxon>Streptophyta</taxon>
        <taxon>Embryophyta</taxon>
        <taxon>Tracheophyta</taxon>
        <taxon>Spermatophyta</taxon>
        <taxon>Magnoliopsida</taxon>
        <taxon>eudicotyledons</taxon>
        <taxon>Gunneridae</taxon>
        <taxon>Pentapetalae</taxon>
        <taxon>rosids</taxon>
        <taxon>fabids</taxon>
        <taxon>Fabales</taxon>
        <taxon>Fabaceae</taxon>
        <taxon>Papilionoideae</taxon>
        <taxon>50 kb inversion clade</taxon>
        <taxon>dalbergioids sensu lato</taxon>
        <taxon>Dalbergieae</taxon>
        <taxon>Pterocarpus clade</taxon>
        <taxon>Stylosanthes</taxon>
    </lineage>
</organism>
<feature type="domain" description="DRBM" evidence="5">
    <location>
        <begin position="1"/>
        <end position="70"/>
    </location>
</feature>
<feature type="domain" description="DRBM" evidence="5">
    <location>
        <begin position="87"/>
        <end position="155"/>
    </location>
</feature>